<protein>
    <submittedName>
        <fullName evidence="1">Uncharacterized protein</fullName>
    </submittedName>
</protein>
<dbReference type="Proteomes" id="UP001148662">
    <property type="component" value="Unassembled WGS sequence"/>
</dbReference>
<evidence type="ECO:0000313" key="2">
    <source>
        <dbReference type="Proteomes" id="UP001148662"/>
    </source>
</evidence>
<comment type="caution">
    <text evidence="1">The sequence shown here is derived from an EMBL/GenBank/DDBJ whole genome shotgun (WGS) entry which is preliminary data.</text>
</comment>
<reference evidence="1" key="1">
    <citation type="submission" date="2022-07" db="EMBL/GenBank/DDBJ databases">
        <title>Genome Sequence of Phlebia brevispora.</title>
        <authorList>
            <person name="Buettner E."/>
        </authorList>
    </citation>
    <scope>NUCLEOTIDE SEQUENCE</scope>
    <source>
        <strain evidence="1">MPL23</strain>
    </source>
</reference>
<dbReference type="EMBL" id="JANHOG010002513">
    <property type="protein sequence ID" value="KAJ3522662.1"/>
    <property type="molecule type" value="Genomic_DNA"/>
</dbReference>
<gene>
    <name evidence="1" type="ORF">NM688_g8843</name>
</gene>
<sequence>MPKEPSHYGYPRYDPLDGFAHRSGPQCDRVPQDVTSWEFDNNWDIDPRLFPMPSAPPPDIQYTSRLSLPQYEGDEMLLSSYASDPVLDSLLRSFDNTEAPGDTDVPLPASASASPYTTASDSLVATPSSTRFPTEEVDEHIARLARYAQDAGLDGFSDFDAHPIPGHHAISPTPHFIHARSGEVCLGSATEAPYSLLSELPWAATSHSFGILPSESLLAFPSASPCPVQLPDTTNESVPGSVPSTLPLVPAPSAGGAQVTHESFIAPPQADVQTWDASIYPTASAQHYPLDNKPGRPPTECSCGSIFSTNPNLKRHFDNKAGIRWPCPVPGCRGRMQCRKVAGRMMACLSCESSLLRHVGACHKDYYRDHDSTHIKQQSERLRFEILAQS</sequence>
<keyword evidence="2" id="KW-1185">Reference proteome</keyword>
<evidence type="ECO:0000313" key="1">
    <source>
        <dbReference type="EMBL" id="KAJ3522662.1"/>
    </source>
</evidence>
<proteinExistence type="predicted"/>
<accession>A0ACC1RP83</accession>
<organism evidence="1 2">
    <name type="scientific">Phlebia brevispora</name>
    <dbReference type="NCBI Taxonomy" id="194682"/>
    <lineage>
        <taxon>Eukaryota</taxon>
        <taxon>Fungi</taxon>
        <taxon>Dikarya</taxon>
        <taxon>Basidiomycota</taxon>
        <taxon>Agaricomycotina</taxon>
        <taxon>Agaricomycetes</taxon>
        <taxon>Polyporales</taxon>
        <taxon>Meruliaceae</taxon>
        <taxon>Phlebia</taxon>
    </lineage>
</organism>
<name>A0ACC1RP83_9APHY</name>